<name>A0A6B2LDM6_9EUKA</name>
<proteinExistence type="predicted"/>
<accession>A0A6B2LDM6</accession>
<protein>
    <recommendedName>
        <fullName evidence="1">JAB1/MPN/MOV34 metalloenzyme domain-containing protein</fullName>
    </recommendedName>
</protein>
<evidence type="ECO:0000313" key="2">
    <source>
        <dbReference type="EMBL" id="NDV34848.1"/>
    </source>
</evidence>
<dbReference type="InterPro" id="IPR000555">
    <property type="entry name" value="JAMM/MPN+_dom"/>
</dbReference>
<dbReference type="GO" id="GO:0031369">
    <property type="term" value="F:translation initiation factor binding"/>
    <property type="evidence" value="ECO:0007669"/>
    <property type="project" value="TreeGrafter"/>
</dbReference>
<dbReference type="GO" id="GO:0071541">
    <property type="term" value="C:eukaryotic translation initiation factor 3 complex, eIF3m"/>
    <property type="evidence" value="ECO:0007669"/>
    <property type="project" value="TreeGrafter"/>
</dbReference>
<dbReference type="EMBL" id="GIBP01005879">
    <property type="protein sequence ID" value="NDV34848.1"/>
    <property type="molecule type" value="Transcribed_RNA"/>
</dbReference>
<dbReference type="PANTHER" id="PTHR10540">
    <property type="entry name" value="EUKARYOTIC TRANSLATION INITIATION FACTOR 3 SUBUNIT F-RELATED"/>
    <property type="match status" value="1"/>
</dbReference>
<organism evidence="2">
    <name type="scientific">Arcella intermedia</name>
    <dbReference type="NCBI Taxonomy" id="1963864"/>
    <lineage>
        <taxon>Eukaryota</taxon>
        <taxon>Amoebozoa</taxon>
        <taxon>Tubulinea</taxon>
        <taxon>Elardia</taxon>
        <taxon>Arcellinida</taxon>
        <taxon>Sphaerothecina</taxon>
        <taxon>Arcellidae</taxon>
        <taxon>Arcella</taxon>
    </lineage>
</organism>
<dbReference type="Gene3D" id="3.40.140.10">
    <property type="entry name" value="Cytidine Deaminase, domain 2"/>
    <property type="match status" value="1"/>
</dbReference>
<dbReference type="GO" id="GO:0003743">
    <property type="term" value="F:translation initiation factor activity"/>
    <property type="evidence" value="ECO:0007669"/>
    <property type="project" value="TreeGrafter"/>
</dbReference>
<dbReference type="Pfam" id="PF13012">
    <property type="entry name" value="MitMem_reg"/>
    <property type="match status" value="1"/>
</dbReference>
<dbReference type="SMART" id="SM00232">
    <property type="entry name" value="JAB_MPN"/>
    <property type="match status" value="1"/>
</dbReference>
<dbReference type="PANTHER" id="PTHR10540:SF6">
    <property type="entry name" value="EUKARYOTIC TRANSLATION INITIATION FACTOR 3 SUBUNIT F"/>
    <property type="match status" value="1"/>
</dbReference>
<dbReference type="Pfam" id="PF01398">
    <property type="entry name" value="JAB"/>
    <property type="match status" value="1"/>
</dbReference>
<sequence length="273" mass="30817">MFSILDQFVRRNEHQDRVIGTLLGNINDDGVVQINNCYVVPHMTNEKEQVLISIELHKTMLNLYSSVVPQVVVGWYTTSFHNNSVLLHEFYHKEMNRPPIHLLVDPSSLEKGSFNIGCYYSFSVLLGERGKLQEQFRPLRYVLKTGQGERTALEKMIANKSNPAPIPLSDLDSLENALKGLLDMLANVSSYVHEVATGKKIGDIRIGRLIEETLALLPTNEDGDNIKKIFDKSVQDILMVVYLANLTRTHLILAEQLRDNSQTAKGEDSKSLI</sequence>
<reference evidence="2" key="1">
    <citation type="journal article" date="2020" name="J. Eukaryot. Microbiol.">
        <title>De novo Sequencing, Assembly and Annotation of the Transcriptome for the Free-Living Testate Amoeba Arcella intermedia.</title>
        <authorList>
            <person name="Ribeiro G.M."/>
            <person name="Porfirio-Sousa A.L."/>
            <person name="Maurer-Alcala X.X."/>
            <person name="Katz L.A."/>
            <person name="Lahr D.J.G."/>
        </authorList>
    </citation>
    <scope>NUCLEOTIDE SEQUENCE</scope>
</reference>
<dbReference type="AlphaFoldDB" id="A0A6B2LDM6"/>
<evidence type="ECO:0000259" key="1">
    <source>
        <dbReference type="SMART" id="SM00232"/>
    </source>
</evidence>
<dbReference type="InterPro" id="IPR024969">
    <property type="entry name" value="EIF3F/CSN6-like_C"/>
</dbReference>
<dbReference type="GO" id="GO:0008237">
    <property type="term" value="F:metallopeptidase activity"/>
    <property type="evidence" value="ECO:0007669"/>
    <property type="project" value="InterPro"/>
</dbReference>
<feature type="domain" description="JAB1/MPN/MOV34 metalloenzyme" evidence="1">
    <location>
        <begin position="1"/>
        <end position="124"/>
    </location>
</feature>